<dbReference type="Proteomes" id="UP000693946">
    <property type="component" value="Unassembled WGS sequence"/>
</dbReference>
<dbReference type="GO" id="GO:0008104">
    <property type="term" value="P:intracellular protein localization"/>
    <property type="evidence" value="ECO:0007669"/>
    <property type="project" value="TreeGrafter"/>
</dbReference>
<dbReference type="AlphaFoldDB" id="A0AAV6PM64"/>
<comment type="caution">
    <text evidence="2">The sequence shown here is derived from an EMBL/GenBank/DDBJ whole genome shotgun (WGS) entry which is preliminary data.</text>
</comment>
<dbReference type="GO" id="GO:0016020">
    <property type="term" value="C:membrane"/>
    <property type="evidence" value="ECO:0007669"/>
    <property type="project" value="TreeGrafter"/>
</dbReference>
<dbReference type="GO" id="GO:0006897">
    <property type="term" value="P:endocytosis"/>
    <property type="evidence" value="ECO:0007669"/>
    <property type="project" value="TreeGrafter"/>
</dbReference>
<dbReference type="GO" id="GO:0005829">
    <property type="term" value="C:cytosol"/>
    <property type="evidence" value="ECO:0007669"/>
    <property type="project" value="GOC"/>
</dbReference>
<sequence>EVSHCFQLLTSLFQAPPTIAVPFIQSLGPALLRFLQDVERTRPQTPQELQEVLDGVRAMEALVQAADESQRPQLVAILLPLLISFLLDENTLGSAPASSRSLHEAALKDLMRLGPQHSTVFRSLIRSSPHLKSRLEAAVRGNQECVNAKANSANPAAKASPSITLKTNFL</sequence>
<name>A0AAV6PM64_SOLSE</name>
<evidence type="ECO:0000259" key="1">
    <source>
        <dbReference type="Pfam" id="PF25808"/>
    </source>
</evidence>
<keyword evidence="3" id="KW-1185">Reference proteome</keyword>
<feature type="domain" description="LAA1-like C-terminal TPR repeats" evidence="1">
    <location>
        <begin position="9"/>
        <end position="148"/>
    </location>
</feature>
<dbReference type="EMBL" id="JAGKHQ010000135">
    <property type="protein sequence ID" value="KAG7471779.1"/>
    <property type="molecule type" value="Genomic_DNA"/>
</dbReference>
<dbReference type="InterPro" id="IPR057981">
    <property type="entry name" value="TPR_LAA1-like_C"/>
</dbReference>
<proteinExistence type="predicted"/>
<accession>A0AAV6PM64</accession>
<dbReference type="Pfam" id="PF25808">
    <property type="entry name" value="TPR_LAA1_C"/>
    <property type="match status" value="1"/>
</dbReference>
<dbReference type="InterPro" id="IPR040108">
    <property type="entry name" value="Laa1/Sip1/HEATR5"/>
</dbReference>
<feature type="non-terminal residue" evidence="2">
    <location>
        <position position="1"/>
    </location>
</feature>
<dbReference type="PANTHER" id="PTHR21663">
    <property type="entry name" value="HYPOTHETICAL HEAT DOMAIN-CONTAINING"/>
    <property type="match status" value="1"/>
</dbReference>
<organism evidence="2 3">
    <name type="scientific">Solea senegalensis</name>
    <name type="common">Senegalese sole</name>
    <dbReference type="NCBI Taxonomy" id="28829"/>
    <lineage>
        <taxon>Eukaryota</taxon>
        <taxon>Metazoa</taxon>
        <taxon>Chordata</taxon>
        <taxon>Craniata</taxon>
        <taxon>Vertebrata</taxon>
        <taxon>Euteleostomi</taxon>
        <taxon>Actinopterygii</taxon>
        <taxon>Neopterygii</taxon>
        <taxon>Teleostei</taxon>
        <taxon>Neoteleostei</taxon>
        <taxon>Acanthomorphata</taxon>
        <taxon>Carangaria</taxon>
        <taxon>Pleuronectiformes</taxon>
        <taxon>Pleuronectoidei</taxon>
        <taxon>Soleidae</taxon>
        <taxon>Solea</taxon>
    </lineage>
</organism>
<protein>
    <submittedName>
        <fullName evidence="2">HEAT repeat-containing protein 5A</fullName>
    </submittedName>
</protein>
<dbReference type="GO" id="GO:0042147">
    <property type="term" value="P:retrograde transport, endosome to Golgi"/>
    <property type="evidence" value="ECO:0007669"/>
    <property type="project" value="TreeGrafter"/>
</dbReference>
<evidence type="ECO:0000313" key="2">
    <source>
        <dbReference type="EMBL" id="KAG7471779.1"/>
    </source>
</evidence>
<gene>
    <name evidence="2" type="ORF">JOB18_008935</name>
</gene>
<evidence type="ECO:0000313" key="3">
    <source>
        <dbReference type="Proteomes" id="UP000693946"/>
    </source>
</evidence>
<dbReference type="PANTHER" id="PTHR21663:SF1">
    <property type="entry name" value="HEAT REPEAT-CONTAINING PROTEIN 5A"/>
    <property type="match status" value="1"/>
</dbReference>
<dbReference type="GO" id="GO:0005794">
    <property type="term" value="C:Golgi apparatus"/>
    <property type="evidence" value="ECO:0007669"/>
    <property type="project" value="TreeGrafter"/>
</dbReference>
<dbReference type="GO" id="GO:0030139">
    <property type="term" value="C:endocytic vesicle"/>
    <property type="evidence" value="ECO:0007669"/>
    <property type="project" value="TreeGrafter"/>
</dbReference>
<reference evidence="2 3" key="1">
    <citation type="journal article" date="2021" name="Sci. Rep.">
        <title>Chromosome anchoring in Senegalese sole (Solea senegalensis) reveals sex-associated markers and genome rearrangements in flatfish.</title>
        <authorList>
            <person name="Guerrero-Cozar I."/>
            <person name="Gomez-Garrido J."/>
            <person name="Berbel C."/>
            <person name="Martinez-Blanch J.F."/>
            <person name="Alioto T."/>
            <person name="Claros M.G."/>
            <person name="Gagnaire P.A."/>
            <person name="Manchado M."/>
        </authorList>
    </citation>
    <scope>NUCLEOTIDE SEQUENCE [LARGE SCALE GENOMIC DNA]</scope>
    <source>
        <strain evidence="2">Sse05_10M</strain>
    </source>
</reference>